<dbReference type="SUPFAM" id="SSF53756">
    <property type="entry name" value="UDP-Glycosyltransferase/glycogen phosphorylase"/>
    <property type="match status" value="1"/>
</dbReference>
<dbReference type="OrthoDB" id="1927969at2759"/>
<keyword evidence="2 3" id="KW-0808">Transferase</keyword>
<protein>
    <submittedName>
        <fullName evidence="4">7-deoxyloganetin glucosyltransferase-like</fullName>
    </submittedName>
</protein>
<dbReference type="InterPro" id="IPR035595">
    <property type="entry name" value="UDP_glycos_trans_CS"/>
</dbReference>
<reference evidence="4" key="1">
    <citation type="submission" date="2020-09" db="EMBL/GenBank/DDBJ databases">
        <title>Genome-Enabled Discovery of Anthraquinone Biosynthesis in Senna tora.</title>
        <authorList>
            <person name="Kang S.-H."/>
            <person name="Pandey R.P."/>
            <person name="Lee C.-M."/>
            <person name="Sim J.-S."/>
            <person name="Jeong J.-T."/>
            <person name="Choi B.-S."/>
            <person name="Jung M."/>
            <person name="Ginzburg D."/>
            <person name="Zhao K."/>
            <person name="Won S.Y."/>
            <person name="Oh T.-J."/>
            <person name="Yu Y."/>
            <person name="Kim N.-H."/>
            <person name="Lee O.R."/>
            <person name="Lee T.-H."/>
            <person name="Bashyal P."/>
            <person name="Kim T.-S."/>
            <person name="Lee W.-H."/>
            <person name="Kawkins C."/>
            <person name="Kim C.-K."/>
            <person name="Kim J.S."/>
            <person name="Ahn B.O."/>
            <person name="Rhee S.Y."/>
            <person name="Sohng J.K."/>
        </authorList>
    </citation>
    <scope>NUCLEOTIDE SEQUENCE</scope>
    <source>
        <tissue evidence="4">Leaf</tissue>
    </source>
</reference>
<dbReference type="GO" id="GO:0080043">
    <property type="term" value="F:quercetin 3-O-glucosyltransferase activity"/>
    <property type="evidence" value="ECO:0007669"/>
    <property type="project" value="TreeGrafter"/>
</dbReference>
<comment type="caution">
    <text evidence="4">The sequence shown here is derived from an EMBL/GenBank/DDBJ whole genome shotgun (WGS) entry which is preliminary data.</text>
</comment>
<proteinExistence type="inferred from homology"/>
<sequence length="103" mass="11937">MRLKNRGFISSWCEQEKVLNHPSIGGFLTHCGWNSMTESLCAGVPMACWPFFADQQPNCRYACREWGIGIEIENDVKREEVEKLVIELMEGEKGKQMRERVLE</sequence>
<evidence type="ECO:0000313" key="4">
    <source>
        <dbReference type="EMBL" id="KAF7803731.1"/>
    </source>
</evidence>
<organism evidence="4 5">
    <name type="scientific">Senna tora</name>
    <dbReference type="NCBI Taxonomy" id="362788"/>
    <lineage>
        <taxon>Eukaryota</taxon>
        <taxon>Viridiplantae</taxon>
        <taxon>Streptophyta</taxon>
        <taxon>Embryophyta</taxon>
        <taxon>Tracheophyta</taxon>
        <taxon>Spermatophyta</taxon>
        <taxon>Magnoliopsida</taxon>
        <taxon>eudicotyledons</taxon>
        <taxon>Gunneridae</taxon>
        <taxon>Pentapetalae</taxon>
        <taxon>rosids</taxon>
        <taxon>fabids</taxon>
        <taxon>Fabales</taxon>
        <taxon>Fabaceae</taxon>
        <taxon>Caesalpinioideae</taxon>
        <taxon>Cassia clade</taxon>
        <taxon>Senna</taxon>
    </lineage>
</organism>
<dbReference type="Pfam" id="PF00201">
    <property type="entry name" value="UDPGT"/>
    <property type="match status" value="1"/>
</dbReference>
<accession>A0A834SHM9</accession>
<dbReference type="PROSITE" id="PS00375">
    <property type="entry name" value="UDPGT"/>
    <property type="match status" value="1"/>
</dbReference>
<keyword evidence="3" id="KW-0328">Glycosyltransferase</keyword>
<dbReference type="CDD" id="cd03784">
    <property type="entry name" value="GT1_Gtf-like"/>
    <property type="match status" value="1"/>
</dbReference>
<dbReference type="PANTHER" id="PTHR11926">
    <property type="entry name" value="GLUCOSYL/GLUCURONOSYL TRANSFERASES"/>
    <property type="match status" value="1"/>
</dbReference>
<dbReference type="FunFam" id="3.40.50.2000:FF:000431">
    <property type="entry name" value="UDP-glycosyltransferase 90A1"/>
    <property type="match status" value="1"/>
</dbReference>
<gene>
    <name evidence="4" type="ORF">G2W53_042842</name>
</gene>
<comment type="similarity">
    <text evidence="1 3">Belongs to the UDP-glycosyltransferase family.</text>
</comment>
<evidence type="ECO:0000256" key="3">
    <source>
        <dbReference type="RuleBase" id="RU003718"/>
    </source>
</evidence>
<dbReference type="Gene3D" id="3.40.50.2000">
    <property type="entry name" value="Glycogen Phosphorylase B"/>
    <property type="match status" value="1"/>
</dbReference>
<dbReference type="PANTHER" id="PTHR11926:SF1498">
    <property type="entry name" value="GLYCOSYLTRANSFERASE"/>
    <property type="match status" value="1"/>
</dbReference>
<evidence type="ECO:0000256" key="2">
    <source>
        <dbReference type="ARBA" id="ARBA00022679"/>
    </source>
</evidence>
<dbReference type="GO" id="GO:0080044">
    <property type="term" value="F:quercetin 7-O-glucosyltransferase activity"/>
    <property type="evidence" value="ECO:0007669"/>
    <property type="project" value="TreeGrafter"/>
</dbReference>
<evidence type="ECO:0000313" key="5">
    <source>
        <dbReference type="Proteomes" id="UP000634136"/>
    </source>
</evidence>
<keyword evidence="5" id="KW-1185">Reference proteome</keyword>
<dbReference type="InterPro" id="IPR002213">
    <property type="entry name" value="UDP_glucos_trans"/>
</dbReference>
<dbReference type="EMBL" id="JAAIUW010000013">
    <property type="protein sequence ID" value="KAF7803731.1"/>
    <property type="molecule type" value="Genomic_DNA"/>
</dbReference>
<dbReference type="Proteomes" id="UP000634136">
    <property type="component" value="Unassembled WGS sequence"/>
</dbReference>
<dbReference type="AlphaFoldDB" id="A0A834SHM9"/>
<evidence type="ECO:0000256" key="1">
    <source>
        <dbReference type="ARBA" id="ARBA00009995"/>
    </source>
</evidence>
<name>A0A834SHM9_9FABA</name>